<dbReference type="Gene3D" id="3.20.20.80">
    <property type="entry name" value="Glycosidases"/>
    <property type="match status" value="1"/>
</dbReference>
<evidence type="ECO:0000256" key="6">
    <source>
        <dbReference type="ARBA" id="ARBA00023326"/>
    </source>
</evidence>
<evidence type="ECO:0000256" key="4">
    <source>
        <dbReference type="ARBA" id="ARBA00023277"/>
    </source>
</evidence>
<dbReference type="InterPro" id="IPR017853">
    <property type="entry name" value="GH"/>
</dbReference>
<dbReference type="eggNOG" id="COG2730">
    <property type="taxonomic scope" value="Bacteria"/>
</dbReference>
<keyword evidence="2 7" id="KW-0378">Hydrolase</keyword>
<evidence type="ECO:0000313" key="10">
    <source>
        <dbReference type="Proteomes" id="UP000001299"/>
    </source>
</evidence>
<dbReference type="PANTHER" id="PTHR31297:SF41">
    <property type="entry name" value="ENDOGLUCANASE, PUTATIVE (AFU_ORTHOLOGUE AFUA_5G01830)-RELATED"/>
    <property type="match status" value="1"/>
</dbReference>
<evidence type="ECO:0000256" key="1">
    <source>
        <dbReference type="ARBA" id="ARBA00005641"/>
    </source>
</evidence>
<dbReference type="GO" id="GO:0008422">
    <property type="term" value="F:beta-glucosidase activity"/>
    <property type="evidence" value="ECO:0007669"/>
    <property type="project" value="TreeGrafter"/>
</dbReference>
<keyword evidence="5 7" id="KW-0326">Glycosidase</keyword>
<dbReference type="GO" id="GO:0009986">
    <property type="term" value="C:cell surface"/>
    <property type="evidence" value="ECO:0007669"/>
    <property type="project" value="TreeGrafter"/>
</dbReference>
<evidence type="ECO:0000313" key="9">
    <source>
        <dbReference type="EMBL" id="ADL33471.1"/>
    </source>
</evidence>
<evidence type="ECO:0000259" key="8">
    <source>
        <dbReference type="Pfam" id="PF00150"/>
    </source>
</evidence>
<evidence type="ECO:0000256" key="5">
    <source>
        <dbReference type="ARBA" id="ARBA00023295"/>
    </source>
</evidence>
<dbReference type="KEGG" id="bpb:bpr_I0728"/>
<dbReference type="GO" id="GO:0030245">
    <property type="term" value="P:cellulose catabolic process"/>
    <property type="evidence" value="ECO:0007669"/>
    <property type="project" value="UniProtKB-KW"/>
</dbReference>
<dbReference type="PANTHER" id="PTHR31297">
    <property type="entry name" value="GLUCAN ENDO-1,6-BETA-GLUCOSIDASE B"/>
    <property type="match status" value="1"/>
</dbReference>
<dbReference type="InterPro" id="IPR001547">
    <property type="entry name" value="Glyco_hydro_5"/>
</dbReference>
<dbReference type="STRING" id="515622.bpr_I0728"/>
<protein>
    <submittedName>
        <fullName evidence="9">Endo-1,4-beta-glucanase Cel5D</fullName>
    </submittedName>
</protein>
<organism evidence="9 10">
    <name type="scientific">Butyrivibrio proteoclasticus (strain ATCC 51982 / DSM 14932 / B316)</name>
    <name type="common">Clostridium proteoclasticum</name>
    <dbReference type="NCBI Taxonomy" id="515622"/>
    <lineage>
        <taxon>Bacteria</taxon>
        <taxon>Bacillati</taxon>
        <taxon>Bacillota</taxon>
        <taxon>Clostridia</taxon>
        <taxon>Lachnospirales</taxon>
        <taxon>Lachnospiraceae</taxon>
        <taxon>Butyrivibrio</taxon>
    </lineage>
</organism>
<feature type="domain" description="Glycoside hydrolase family 5" evidence="8">
    <location>
        <begin position="76"/>
        <end position="340"/>
    </location>
</feature>
<accession>E0S0Z6</accession>
<dbReference type="EMBL" id="CP001810">
    <property type="protein sequence ID" value="ADL33471.1"/>
    <property type="molecule type" value="Genomic_DNA"/>
</dbReference>
<evidence type="ECO:0000256" key="7">
    <source>
        <dbReference type="RuleBase" id="RU361153"/>
    </source>
</evidence>
<evidence type="ECO:0000256" key="3">
    <source>
        <dbReference type="ARBA" id="ARBA00023001"/>
    </source>
</evidence>
<dbReference type="HOGENOM" id="CLU_541507_0_0_9"/>
<dbReference type="Proteomes" id="UP000001299">
    <property type="component" value="Chromosome 1"/>
</dbReference>
<sequence length="503" mass="56103">MTRGRYLRRLLSIFTVVIMISTLRITGFAASGNGRSSVSAADITAQSFMASMNTGWNLGNSLDAHHKATAGEANLGQETIWGNPKVTKELIDFVRSKGFNTIRVPVNWKYHTYTDANGQLHVHPEWLARVKEVVNYCIADGMYVIMDSHHDNKMFYVGADEGDFASVCAKATTIWTDIATYFNDVDGHLIFEAFNEVDNVKIGRTYTKTAAAQMNQLNQVFVNTVRSTGGNNAQRLLIIPTLFHQYSDDVLTSFVLPKDVVPGKLLTAVHFYSQVIDQYLDQDFARLQQFAKRVGAPMVITEWGTTRKFSPAEFRAIHAANYVARANARGIKCVYWDNGGDYSIINRKKFTARDDMIQALMNPVPYDSAPGTALDSWADSYLYMGIDSSGTLKEWDSWGGMVLAQDANGFIPIPQGATTLSMQLTASGTMARHKFHFVYFYNDSYGLVDKLGNNFGFVSKNVKIPEGATSLRIIIYNAHAKTTKENYDSALKNGELKPVVKFY</sequence>
<dbReference type="Pfam" id="PF00150">
    <property type="entry name" value="Cellulase"/>
    <property type="match status" value="1"/>
</dbReference>
<proteinExistence type="inferred from homology"/>
<keyword evidence="3" id="KW-0136">Cellulose degradation</keyword>
<reference evidence="9 10" key="1">
    <citation type="journal article" date="2010" name="PLoS ONE">
        <title>The glycobiome of the rumen bacterium Butyrivibrio proteoclasticus B316(T) highlights adaptation to a polysaccharide-rich environment.</title>
        <authorList>
            <person name="Kelly W.J."/>
            <person name="Leahy S.C."/>
            <person name="Altermann E."/>
            <person name="Yeoman C.J."/>
            <person name="Dunne J.C."/>
            <person name="Kong Z."/>
            <person name="Pacheco D.M."/>
            <person name="Li D."/>
            <person name="Noel S.J."/>
            <person name="Moon C.D."/>
            <person name="Cookson A.L."/>
            <person name="Attwood G.T."/>
        </authorList>
    </citation>
    <scope>NUCLEOTIDE SEQUENCE [LARGE SCALE GENOMIC DNA]</scope>
    <source>
        <strain evidence="10">ATCC 51982 / DSM 14932 / B316</strain>
    </source>
</reference>
<gene>
    <name evidence="9" type="primary">cel5D</name>
    <name evidence="9" type="ordered locus">bpr_I0728</name>
</gene>
<comment type="similarity">
    <text evidence="1 7">Belongs to the glycosyl hydrolase 5 (cellulase A) family.</text>
</comment>
<dbReference type="AlphaFoldDB" id="E0S0Z6"/>
<keyword evidence="6" id="KW-0624">Polysaccharide degradation</keyword>
<name>E0S0Z6_BUTPB</name>
<evidence type="ECO:0000256" key="2">
    <source>
        <dbReference type="ARBA" id="ARBA00022801"/>
    </source>
</evidence>
<dbReference type="RefSeq" id="WP_013280127.1">
    <property type="nucleotide sequence ID" value="NC_014387.1"/>
</dbReference>
<dbReference type="SUPFAM" id="SSF51445">
    <property type="entry name" value="(Trans)glycosidases"/>
    <property type="match status" value="1"/>
</dbReference>
<dbReference type="InterPro" id="IPR050386">
    <property type="entry name" value="Glycosyl_hydrolase_5"/>
</dbReference>
<keyword evidence="4" id="KW-0119">Carbohydrate metabolism</keyword>
<dbReference type="GO" id="GO:0005576">
    <property type="term" value="C:extracellular region"/>
    <property type="evidence" value="ECO:0007669"/>
    <property type="project" value="TreeGrafter"/>
</dbReference>
<dbReference type="CAZy" id="GH5">
    <property type="family name" value="Glycoside Hydrolase Family 5"/>
</dbReference>
<keyword evidence="10" id="KW-1185">Reference proteome</keyword>